<feature type="transmembrane region" description="Helical" evidence="1">
    <location>
        <begin position="114"/>
        <end position="130"/>
    </location>
</feature>
<feature type="transmembrane region" description="Helical" evidence="1">
    <location>
        <begin position="164"/>
        <end position="189"/>
    </location>
</feature>
<dbReference type="EMBL" id="CADCTT010000258">
    <property type="protein sequence ID" value="CAA9314680.1"/>
    <property type="molecule type" value="Genomic_DNA"/>
</dbReference>
<proteinExistence type="predicted"/>
<feature type="transmembrane region" description="Helical" evidence="1">
    <location>
        <begin position="25"/>
        <end position="47"/>
    </location>
</feature>
<keyword evidence="1" id="KW-0472">Membrane</keyword>
<feature type="transmembrane region" description="Helical" evidence="1">
    <location>
        <begin position="59"/>
        <end position="82"/>
    </location>
</feature>
<organism evidence="2">
    <name type="scientific">uncultured Friedmanniella sp</name>
    <dbReference type="NCBI Taxonomy" id="335381"/>
    <lineage>
        <taxon>Bacteria</taxon>
        <taxon>Bacillati</taxon>
        <taxon>Actinomycetota</taxon>
        <taxon>Actinomycetes</taxon>
        <taxon>Propionibacteriales</taxon>
        <taxon>Nocardioidaceae</taxon>
        <taxon>Friedmanniella</taxon>
        <taxon>environmental samples</taxon>
    </lineage>
</organism>
<keyword evidence="1" id="KW-1133">Transmembrane helix</keyword>
<sequence length="211" mass="21776">MQHTSIPPAEPARSDRAPRPGRWRVVDIVVASVVGVALGVIFFVWGFAYSGLETPLKALLPGVQAFASAIWLVGAVLGGLLIRKPGAALYVELLAATVSALLGSQWGFGTLVSGLVQGIGAEIVFAIFLYRVWRLPVAWLAGAGAGVALAINDLLTWYPGSSAFFATVYTVSAVLGGAVVAGTLSWLAVRALAGTGALSRFAAGRDTGQLV</sequence>
<accession>A0A6J4KTV6</accession>
<keyword evidence="1" id="KW-0812">Transmembrane</keyword>
<reference evidence="2" key="1">
    <citation type="submission" date="2020-02" db="EMBL/GenBank/DDBJ databases">
        <authorList>
            <person name="Meier V. D."/>
        </authorList>
    </citation>
    <scope>NUCLEOTIDE SEQUENCE</scope>
    <source>
        <strain evidence="2">AVDCRST_MAG61</strain>
    </source>
</reference>
<gene>
    <name evidence="2" type="ORF">AVDCRST_MAG61-2000</name>
</gene>
<name>A0A6J4KTV6_9ACTN</name>
<feature type="transmembrane region" description="Helical" evidence="1">
    <location>
        <begin position="89"/>
        <end position="108"/>
    </location>
</feature>
<dbReference type="PIRSF" id="PIRSF037394">
    <property type="entry name" value="ABC_thiamine-permease_YkoE_prd"/>
    <property type="match status" value="1"/>
</dbReference>
<evidence type="ECO:0000313" key="2">
    <source>
        <dbReference type="EMBL" id="CAA9314680.1"/>
    </source>
</evidence>
<dbReference type="Pfam" id="PF09819">
    <property type="entry name" value="ABC_cobalt"/>
    <property type="match status" value="1"/>
</dbReference>
<protein>
    <submittedName>
        <fullName evidence="2">Substrate-specific component YkoE of thiamin-regulated ECF transporter for HydroxyMethylPyrimidine</fullName>
    </submittedName>
</protein>
<evidence type="ECO:0000256" key="1">
    <source>
        <dbReference type="SAM" id="Phobius"/>
    </source>
</evidence>
<dbReference type="AlphaFoldDB" id="A0A6J4KTV6"/>
<dbReference type="InterPro" id="IPR017195">
    <property type="entry name" value="ABC_thiamin-permease_prd"/>
</dbReference>
<feature type="transmembrane region" description="Helical" evidence="1">
    <location>
        <begin position="137"/>
        <end position="158"/>
    </location>
</feature>